<name>A0ABQ8C6L2_BRANA</name>
<reference evidence="2 3" key="1">
    <citation type="submission" date="2021-05" db="EMBL/GenBank/DDBJ databases">
        <title>Genome Assembly of Synthetic Allotetraploid Brassica napus Reveals Homoeologous Exchanges between Subgenomes.</title>
        <authorList>
            <person name="Davis J.T."/>
        </authorList>
    </citation>
    <scope>NUCLEOTIDE SEQUENCE [LARGE SCALE GENOMIC DNA]</scope>
    <source>
        <strain evidence="3">cv. Da-Ae</strain>
        <tissue evidence="2">Seedling</tissue>
    </source>
</reference>
<dbReference type="SUPFAM" id="SSF81606">
    <property type="entry name" value="PP2C-like"/>
    <property type="match status" value="1"/>
</dbReference>
<organism evidence="2 3">
    <name type="scientific">Brassica napus</name>
    <name type="common">Rape</name>
    <dbReference type="NCBI Taxonomy" id="3708"/>
    <lineage>
        <taxon>Eukaryota</taxon>
        <taxon>Viridiplantae</taxon>
        <taxon>Streptophyta</taxon>
        <taxon>Embryophyta</taxon>
        <taxon>Tracheophyta</taxon>
        <taxon>Spermatophyta</taxon>
        <taxon>Magnoliopsida</taxon>
        <taxon>eudicotyledons</taxon>
        <taxon>Gunneridae</taxon>
        <taxon>Pentapetalae</taxon>
        <taxon>rosids</taxon>
        <taxon>malvids</taxon>
        <taxon>Brassicales</taxon>
        <taxon>Brassicaceae</taxon>
        <taxon>Brassiceae</taxon>
        <taxon>Brassica</taxon>
    </lineage>
</organism>
<dbReference type="PANTHER" id="PTHR47992">
    <property type="entry name" value="PROTEIN PHOSPHATASE"/>
    <property type="match status" value="1"/>
</dbReference>
<evidence type="ECO:0000313" key="3">
    <source>
        <dbReference type="Proteomes" id="UP000824890"/>
    </source>
</evidence>
<dbReference type="InterPro" id="IPR001932">
    <property type="entry name" value="PPM-type_phosphatase-like_dom"/>
</dbReference>
<dbReference type="InterPro" id="IPR036457">
    <property type="entry name" value="PPM-type-like_dom_sf"/>
</dbReference>
<protein>
    <recommendedName>
        <fullName evidence="1">PPM-type phosphatase domain-containing protein</fullName>
    </recommendedName>
</protein>
<dbReference type="Gene3D" id="3.60.40.10">
    <property type="entry name" value="PPM-type phosphatase domain"/>
    <property type="match status" value="1"/>
</dbReference>
<dbReference type="InterPro" id="IPR015655">
    <property type="entry name" value="PP2C"/>
</dbReference>
<proteinExistence type="predicted"/>
<evidence type="ECO:0000259" key="1">
    <source>
        <dbReference type="Pfam" id="PF00481"/>
    </source>
</evidence>
<dbReference type="Pfam" id="PF00481">
    <property type="entry name" value="PP2C"/>
    <property type="match status" value="1"/>
</dbReference>
<dbReference type="Proteomes" id="UP000824890">
    <property type="component" value="Unassembled WGS sequence"/>
</dbReference>
<sequence>RFERMTHSGKDETIASQCASAMISRSIRDETIDTKYKLRETMKRPILKPSITQHELQPQDQFLIFASDRLWEQLTYQEVVDIVQNHSRNVCIRPHFPQEKKTY</sequence>
<dbReference type="EMBL" id="JAGKQM010000009">
    <property type="protein sequence ID" value="KAH0912721.1"/>
    <property type="molecule type" value="Genomic_DNA"/>
</dbReference>
<feature type="non-terminal residue" evidence="2">
    <location>
        <position position="1"/>
    </location>
</feature>
<feature type="domain" description="PPM-type phosphatase" evidence="1">
    <location>
        <begin position="24"/>
        <end position="87"/>
    </location>
</feature>
<keyword evidence="3" id="KW-1185">Reference proteome</keyword>
<gene>
    <name evidence="2" type="ORF">HID58_036042</name>
</gene>
<comment type="caution">
    <text evidence="2">The sequence shown here is derived from an EMBL/GenBank/DDBJ whole genome shotgun (WGS) entry which is preliminary data.</text>
</comment>
<accession>A0ABQ8C6L2</accession>
<evidence type="ECO:0000313" key="2">
    <source>
        <dbReference type="EMBL" id="KAH0912721.1"/>
    </source>
</evidence>